<evidence type="ECO:0000313" key="2">
    <source>
        <dbReference type="Proteomes" id="UP000596929"/>
    </source>
</evidence>
<dbReference type="Proteomes" id="UP000596929">
    <property type="component" value="Unassembled WGS sequence"/>
</dbReference>
<accession>A0ABR7D8I3</accession>
<gene>
    <name evidence="1" type="ORF">H8S20_01855</name>
</gene>
<evidence type="ECO:0000313" key="1">
    <source>
        <dbReference type="EMBL" id="MBC5627628.1"/>
    </source>
</evidence>
<protein>
    <submittedName>
        <fullName evidence="1">Uncharacterized protein</fullName>
    </submittedName>
</protein>
<dbReference type="RefSeq" id="WP_186859175.1">
    <property type="nucleotide sequence ID" value="NZ_JACOOO010000004.1"/>
</dbReference>
<organism evidence="1 2">
    <name type="scientific">Clostridium hominis</name>
    <dbReference type="NCBI Taxonomy" id="2763036"/>
    <lineage>
        <taxon>Bacteria</taxon>
        <taxon>Bacillati</taxon>
        <taxon>Bacillota</taxon>
        <taxon>Clostridia</taxon>
        <taxon>Eubacteriales</taxon>
        <taxon>Clostridiaceae</taxon>
        <taxon>Clostridium</taxon>
    </lineage>
</organism>
<name>A0ABR7D8I3_9CLOT</name>
<dbReference type="EMBL" id="JACOOO010000004">
    <property type="protein sequence ID" value="MBC5627628.1"/>
    <property type="molecule type" value="Genomic_DNA"/>
</dbReference>
<reference evidence="1 2" key="1">
    <citation type="submission" date="2020-08" db="EMBL/GenBank/DDBJ databases">
        <title>Genome public.</title>
        <authorList>
            <person name="Liu C."/>
            <person name="Sun Q."/>
        </authorList>
    </citation>
    <scope>NUCLEOTIDE SEQUENCE [LARGE SCALE GENOMIC DNA]</scope>
    <source>
        <strain evidence="1 2">NSJ-6</strain>
    </source>
</reference>
<sequence length="47" mass="5388">MKNGLEEDTFVEAISSDTMLIDIDRMVCKKNKNIPETILADMENNKE</sequence>
<proteinExistence type="predicted"/>
<keyword evidence="2" id="KW-1185">Reference proteome</keyword>
<comment type="caution">
    <text evidence="1">The sequence shown here is derived from an EMBL/GenBank/DDBJ whole genome shotgun (WGS) entry which is preliminary data.</text>
</comment>